<gene>
    <name evidence="3" type="ORF">AAWM_04053</name>
</gene>
<name>A0A401KPF5_ASPAW</name>
<organism evidence="3 4">
    <name type="scientific">Aspergillus awamori</name>
    <name type="common">Black koji mold</name>
    <dbReference type="NCBI Taxonomy" id="105351"/>
    <lineage>
        <taxon>Eukaryota</taxon>
        <taxon>Fungi</taxon>
        <taxon>Dikarya</taxon>
        <taxon>Ascomycota</taxon>
        <taxon>Pezizomycotina</taxon>
        <taxon>Eurotiomycetes</taxon>
        <taxon>Eurotiomycetidae</taxon>
        <taxon>Eurotiales</taxon>
        <taxon>Aspergillaceae</taxon>
        <taxon>Aspergillus</taxon>
    </lineage>
</organism>
<dbReference type="EMBL" id="BDHI01000007">
    <property type="protein sequence ID" value="GCB21168.1"/>
    <property type="molecule type" value="Genomic_DNA"/>
</dbReference>
<feature type="compositionally biased region" description="Basic and acidic residues" evidence="1">
    <location>
        <begin position="140"/>
        <end position="167"/>
    </location>
</feature>
<accession>A0A401KPF5</accession>
<keyword evidence="4" id="KW-1185">Reference proteome</keyword>
<protein>
    <submittedName>
        <fullName evidence="3">Uncharacterized protein</fullName>
    </submittedName>
</protein>
<reference evidence="3 4" key="1">
    <citation type="submission" date="2016-09" db="EMBL/GenBank/DDBJ databases">
        <title>Aspergillus awamori IFM 58123T.</title>
        <authorList>
            <person name="Kusuya Y."/>
            <person name="Shimizu M."/>
            <person name="Takahashi H."/>
            <person name="Yaguchi T."/>
        </authorList>
    </citation>
    <scope>NUCLEOTIDE SEQUENCE [LARGE SCALE GENOMIC DNA]</scope>
    <source>
        <strain evidence="3 4">IFM 58123</strain>
    </source>
</reference>
<evidence type="ECO:0000256" key="1">
    <source>
        <dbReference type="SAM" id="MobiDB-lite"/>
    </source>
</evidence>
<comment type="caution">
    <text evidence="3">The sequence shown here is derived from an EMBL/GenBank/DDBJ whole genome shotgun (WGS) entry which is preliminary data.</text>
</comment>
<sequence>MLVLFGMQMIMLLGSLEICCDGPHEYEWTLRASFADELRVNILTPLGRQRLGMPPAREGAEMGIQITKGKFITVRQCIKLRIWLHSSKISEEEDFYLLEDLVAGIPTGAHAILARSSSIYAEMGSDRHPSLSPVFLSPKNKVDKEKEDKRHAEGGAKASEAERRRCETQGSAEQQRDGPLQLQHDEQIVEQCVADKNDRASIHNDDLSKGREELTESLNSALSHDSQLLKELDQCDFVYDVMAGPPGKNQLRRCMMLSFHADTDIMSKEAHQRLGTSIEPYQGAPIPVLGLQDSKPVGIAEVQWSFCGRSKPYRTAFYVVEDVEYDLLIGRPSMRQHELYRVDPAIAERLRDSYRRQ</sequence>
<proteinExistence type="predicted"/>
<evidence type="ECO:0000313" key="4">
    <source>
        <dbReference type="Proteomes" id="UP000286921"/>
    </source>
</evidence>
<feature type="region of interest" description="Disordered" evidence="1">
    <location>
        <begin position="130"/>
        <end position="181"/>
    </location>
</feature>
<feature type="chain" id="PRO_5019301787" evidence="2">
    <location>
        <begin position="16"/>
        <end position="357"/>
    </location>
</feature>
<evidence type="ECO:0000313" key="3">
    <source>
        <dbReference type="EMBL" id="GCB21168.1"/>
    </source>
</evidence>
<dbReference type="Proteomes" id="UP000286921">
    <property type="component" value="Unassembled WGS sequence"/>
</dbReference>
<evidence type="ECO:0000256" key="2">
    <source>
        <dbReference type="SAM" id="SignalP"/>
    </source>
</evidence>
<feature type="signal peptide" evidence="2">
    <location>
        <begin position="1"/>
        <end position="15"/>
    </location>
</feature>
<keyword evidence="2" id="KW-0732">Signal</keyword>
<dbReference type="AlphaFoldDB" id="A0A401KPF5"/>